<dbReference type="Proteomes" id="UP000191980">
    <property type="component" value="Unassembled WGS sequence"/>
</dbReference>
<keyword evidence="1" id="KW-1133">Transmembrane helix</keyword>
<keyword evidence="1" id="KW-0472">Membrane</keyword>
<organism evidence="2 3">
    <name type="scientific">Methyloprofundus sedimenti</name>
    <dbReference type="NCBI Taxonomy" id="1420851"/>
    <lineage>
        <taxon>Bacteria</taxon>
        <taxon>Pseudomonadati</taxon>
        <taxon>Pseudomonadota</taxon>
        <taxon>Gammaproteobacteria</taxon>
        <taxon>Methylococcales</taxon>
        <taxon>Methylococcaceae</taxon>
        <taxon>Methyloprofundus</taxon>
    </lineage>
</organism>
<evidence type="ECO:0000256" key="1">
    <source>
        <dbReference type="SAM" id="Phobius"/>
    </source>
</evidence>
<reference evidence="2 3" key="1">
    <citation type="submission" date="2015-12" db="EMBL/GenBank/DDBJ databases">
        <authorList>
            <person name="Shamseldin A."/>
            <person name="Moawad H."/>
            <person name="Abd El-Rahim W.M."/>
            <person name="Sadowsky M.J."/>
        </authorList>
    </citation>
    <scope>NUCLEOTIDE SEQUENCE [LARGE SCALE GENOMIC DNA]</scope>
    <source>
        <strain evidence="2 3">WF1</strain>
    </source>
</reference>
<gene>
    <name evidence="2" type="ORF">AU255_00135</name>
</gene>
<evidence type="ECO:0000313" key="2">
    <source>
        <dbReference type="EMBL" id="OQK16360.1"/>
    </source>
</evidence>
<feature type="transmembrane region" description="Helical" evidence="1">
    <location>
        <begin position="12"/>
        <end position="37"/>
    </location>
</feature>
<dbReference type="RefSeq" id="WP_080520986.1">
    <property type="nucleotide sequence ID" value="NZ_LPUF01000001.1"/>
</dbReference>
<name>A0A1V8M472_9GAMM</name>
<feature type="transmembrane region" description="Helical" evidence="1">
    <location>
        <begin position="91"/>
        <end position="113"/>
    </location>
</feature>
<dbReference type="OrthoDB" id="5572567at2"/>
<keyword evidence="1" id="KW-0812">Transmembrane</keyword>
<proteinExistence type="predicted"/>
<dbReference type="STRING" id="1420851.AU255_00135"/>
<keyword evidence="3" id="KW-1185">Reference proteome</keyword>
<protein>
    <submittedName>
        <fullName evidence="2">Uncharacterized protein</fullName>
    </submittedName>
</protein>
<dbReference type="AlphaFoldDB" id="A0A1V8M472"/>
<feature type="transmembrane region" description="Helical" evidence="1">
    <location>
        <begin position="49"/>
        <end position="70"/>
    </location>
</feature>
<accession>A0A1V8M472</accession>
<sequence>MAISEQQLQADLLAAGVIRAVALMSLIALVAICHIYGDKIQIGMDEQSRIFIRTVLYVVAIMTFPVMKFIRHVLVRLNQTAKGNSTPKSRYSVTIIISMAIAESIAMYGFAMYVLGDGYNTLYIFTILSALAMYIYKPKVEEYQTIVERISHASLSGGSGSPD</sequence>
<feature type="transmembrane region" description="Helical" evidence="1">
    <location>
        <begin position="119"/>
        <end position="136"/>
    </location>
</feature>
<evidence type="ECO:0000313" key="3">
    <source>
        <dbReference type="Proteomes" id="UP000191980"/>
    </source>
</evidence>
<dbReference type="EMBL" id="LPUF01000001">
    <property type="protein sequence ID" value="OQK16360.1"/>
    <property type="molecule type" value="Genomic_DNA"/>
</dbReference>
<comment type="caution">
    <text evidence="2">The sequence shown here is derived from an EMBL/GenBank/DDBJ whole genome shotgun (WGS) entry which is preliminary data.</text>
</comment>